<name>A0A9X2UJL2_9BACT</name>
<accession>A0A9X2UJL2</accession>
<dbReference type="PANTHER" id="PTHR10900:SF77">
    <property type="entry name" value="FI19380P1"/>
    <property type="match status" value="1"/>
</dbReference>
<comment type="caution">
    <text evidence="2">The sequence shown here is derived from an EMBL/GenBank/DDBJ whole genome shotgun (WGS) entry which is preliminary data.</text>
</comment>
<dbReference type="AlphaFoldDB" id="A0A9X2UJL2"/>
<dbReference type="PANTHER" id="PTHR10900">
    <property type="entry name" value="PERIOSTIN-RELATED"/>
    <property type="match status" value="1"/>
</dbReference>
<dbReference type="SUPFAM" id="SSF82153">
    <property type="entry name" value="FAS1 domain"/>
    <property type="match status" value="2"/>
</dbReference>
<dbReference type="Pfam" id="PF02469">
    <property type="entry name" value="Fasciclin"/>
    <property type="match status" value="2"/>
</dbReference>
<sequence length="309" mass="31876">MIDLATSLRRWGRLGLGLFALVLVTTGCDAFIDQDQSDSAPSSPTIAGYVQEVPALSALEGAVAEAELVETLDTGGPFTVFAPTNDAISPAIDPSLNRQVAGKVVQHHVVNGEATSDQLSDGQTVSPRAGDDLTIGVGENVTVNRATVTNPDANAQNGVVHVVDELLADAVDRATLTPRFTLFARLVKEADLAGALRGPGANDGRTIFAPTNEALLSLLDSNNNGSLENSEILSGADGILRYHVHDNALTASDFPAADTTISSLQGTDLVINGGDDVTVNPSNEGAGVTIPNVEVDNGVIHGIDAVLTP</sequence>
<dbReference type="PROSITE" id="PS00018">
    <property type="entry name" value="EF_HAND_1"/>
    <property type="match status" value="1"/>
</dbReference>
<dbReference type="Proteomes" id="UP001155040">
    <property type="component" value="Unassembled WGS sequence"/>
</dbReference>
<dbReference type="InterPro" id="IPR050904">
    <property type="entry name" value="Adhesion/Biosynth-related"/>
</dbReference>
<evidence type="ECO:0000259" key="1">
    <source>
        <dbReference type="PROSITE" id="PS50213"/>
    </source>
</evidence>
<dbReference type="RefSeq" id="WP_259068531.1">
    <property type="nucleotide sequence ID" value="NZ_JANTZC010000014.1"/>
</dbReference>
<dbReference type="InterPro" id="IPR000782">
    <property type="entry name" value="FAS1_domain"/>
</dbReference>
<reference evidence="2" key="1">
    <citation type="submission" date="2022-08" db="EMBL/GenBank/DDBJ databases">
        <title>Genomic Encyclopedia of Type Strains, Phase V (KMG-V): Genome sequencing to study the core and pangenomes of soil and plant-associated prokaryotes.</title>
        <authorList>
            <person name="Whitman W."/>
        </authorList>
    </citation>
    <scope>NUCLEOTIDE SEQUENCE</scope>
    <source>
        <strain evidence="2">SP3012</strain>
    </source>
</reference>
<proteinExistence type="predicted"/>
<evidence type="ECO:0000313" key="2">
    <source>
        <dbReference type="EMBL" id="MCS4035819.1"/>
    </source>
</evidence>
<evidence type="ECO:0000313" key="3">
    <source>
        <dbReference type="Proteomes" id="UP001155040"/>
    </source>
</evidence>
<dbReference type="GO" id="GO:0005615">
    <property type="term" value="C:extracellular space"/>
    <property type="evidence" value="ECO:0007669"/>
    <property type="project" value="TreeGrafter"/>
</dbReference>
<dbReference type="Gene3D" id="2.30.180.10">
    <property type="entry name" value="FAS1 domain"/>
    <property type="match status" value="2"/>
</dbReference>
<dbReference type="InterPro" id="IPR036378">
    <property type="entry name" value="FAS1_dom_sf"/>
</dbReference>
<dbReference type="InterPro" id="IPR018247">
    <property type="entry name" value="EF_Hand_1_Ca_BS"/>
</dbReference>
<feature type="domain" description="FAS1" evidence="1">
    <location>
        <begin position="167"/>
        <end position="307"/>
    </location>
</feature>
<dbReference type="PROSITE" id="PS50213">
    <property type="entry name" value="FAS1"/>
    <property type="match status" value="2"/>
</dbReference>
<protein>
    <submittedName>
        <fullName evidence="2">Surface protein with fasciclin (FAS1) repeats</fullName>
    </submittedName>
</protein>
<gene>
    <name evidence="2" type="ORF">GGQ01_000868</name>
</gene>
<organism evidence="2 3">
    <name type="scientific">Salinibacter ruber</name>
    <dbReference type="NCBI Taxonomy" id="146919"/>
    <lineage>
        <taxon>Bacteria</taxon>
        <taxon>Pseudomonadati</taxon>
        <taxon>Rhodothermota</taxon>
        <taxon>Rhodothermia</taxon>
        <taxon>Rhodothermales</taxon>
        <taxon>Salinibacteraceae</taxon>
        <taxon>Salinibacter</taxon>
    </lineage>
</organism>
<feature type="domain" description="FAS1" evidence="1">
    <location>
        <begin position="43"/>
        <end position="167"/>
    </location>
</feature>
<dbReference type="SMART" id="SM00554">
    <property type="entry name" value="FAS1"/>
    <property type="match status" value="2"/>
</dbReference>
<dbReference type="EMBL" id="JANUBF010000004">
    <property type="protein sequence ID" value="MCS4035819.1"/>
    <property type="molecule type" value="Genomic_DNA"/>
</dbReference>
<dbReference type="FunFam" id="2.30.180.10:FF:000032">
    <property type="entry name" value="Fasciclin domain-containing protein, putative"/>
    <property type="match status" value="1"/>
</dbReference>